<dbReference type="Proteomes" id="UP001174909">
    <property type="component" value="Unassembled WGS sequence"/>
</dbReference>
<dbReference type="Gene3D" id="3.10.350.10">
    <property type="entry name" value="LysM domain"/>
    <property type="match status" value="2"/>
</dbReference>
<evidence type="ECO:0000259" key="2">
    <source>
        <dbReference type="PROSITE" id="PS51782"/>
    </source>
</evidence>
<reference evidence="3" key="1">
    <citation type="submission" date="2023-03" db="EMBL/GenBank/DDBJ databases">
        <authorList>
            <person name="Steffen K."/>
            <person name="Cardenas P."/>
        </authorList>
    </citation>
    <scope>NUCLEOTIDE SEQUENCE</scope>
</reference>
<dbReference type="CDD" id="cd00118">
    <property type="entry name" value="LysM"/>
    <property type="match status" value="2"/>
</dbReference>
<keyword evidence="4" id="KW-1185">Reference proteome</keyword>
<keyword evidence="3" id="KW-0378">Hydrolase</keyword>
<feature type="domain" description="LysM" evidence="2">
    <location>
        <begin position="80"/>
        <end position="124"/>
    </location>
</feature>
<dbReference type="PANTHER" id="PTHR21666:SF289">
    <property type="entry name" value="L-ALA--D-GLU ENDOPEPTIDASE"/>
    <property type="match status" value="1"/>
</dbReference>
<dbReference type="SUPFAM" id="SSF54106">
    <property type="entry name" value="LysM domain"/>
    <property type="match status" value="1"/>
</dbReference>
<dbReference type="InterPro" id="IPR011055">
    <property type="entry name" value="Dup_hybrid_motif"/>
</dbReference>
<protein>
    <submittedName>
        <fullName evidence="3">Uncharacterized metalloprotease HI_0409</fullName>
    </submittedName>
</protein>
<dbReference type="Pfam" id="PF01551">
    <property type="entry name" value="Peptidase_M23"/>
    <property type="match status" value="1"/>
</dbReference>
<dbReference type="SUPFAM" id="SSF51261">
    <property type="entry name" value="Duplicated hybrid motif"/>
    <property type="match status" value="1"/>
</dbReference>
<accession>A0AA35T1P2</accession>
<dbReference type="AlphaFoldDB" id="A0AA35T1P2"/>
<sequence length="260" mass="29053">MKRKLIRICIVVISVVTLFGGELNARGHQHLVQKGDTLWGLSRKYKVPLKSIIQANSIQPTKRLQIGEKLLIPGAPVEGIWYRVQAGDTLSGIASRHNVDWQDLQRINGISSPRALQIGTRIRIQRDDSLSFGNPLRVPLVVTSKYGYRPHPVTRRYQRHEGIDFRASTGTRVYASRAGRVIFAGRRGGYGKIVGIEHEGDFTTWYGHLSRIRVRVGQTVSKGKVIGLSGNTGISTGPHLHFEIKYKGRSENPTNHIIIP</sequence>
<dbReference type="GO" id="GO:0004222">
    <property type="term" value="F:metalloendopeptidase activity"/>
    <property type="evidence" value="ECO:0007669"/>
    <property type="project" value="TreeGrafter"/>
</dbReference>
<dbReference type="CDD" id="cd12797">
    <property type="entry name" value="M23_peptidase"/>
    <property type="match status" value="1"/>
</dbReference>
<gene>
    <name evidence="3" type="ORF">GBAR_LOCUS22206</name>
</gene>
<dbReference type="SMART" id="SM00257">
    <property type="entry name" value="LysM"/>
    <property type="match status" value="2"/>
</dbReference>
<dbReference type="InterPro" id="IPR016047">
    <property type="entry name" value="M23ase_b-sheet_dom"/>
</dbReference>
<dbReference type="Gene3D" id="2.70.70.10">
    <property type="entry name" value="Glucose Permease (Domain IIA)"/>
    <property type="match status" value="1"/>
</dbReference>
<keyword evidence="1" id="KW-0732">Signal</keyword>
<dbReference type="PROSITE" id="PS51782">
    <property type="entry name" value="LYSM"/>
    <property type="match status" value="2"/>
</dbReference>
<dbReference type="Pfam" id="PF01476">
    <property type="entry name" value="LysM"/>
    <property type="match status" value="2"/>
</dbReference>
<evidence type="ECO:0000256" key="1">
    <source>
        <dbReference type="ARBA" id="ARBA00022729"/>
    </source>
</evidence>
<evidence type="ECO:0000313" key="3">
    <source>
        <dbReference type="EMBL" id="CAI8039838.1"/>
    </source>
</evidence>
<feature type="domain" description="LysM" evidence="2">
    <location>
        <begin position="28"/>
        <end position="72"/>
    </location>
</feature>
<dbReference type="InterPro" id="IPR036779">
    <property type="entry name" value="LysM_dom_sf"/>
</dbReference>
<comment type="caution">
    <text evidence="3">The sequence shown here is derived from an EMBL/GenBank/DDBJ whole genome shotgun (WGS) entry which is preliminary data.</text>
</comment>
<proteinExistence type="predicted"/>
<dbReference type="InterPro" id="IPR018392">
    <property type="entry name" value="LysM"/>
</dbReference>
<dbReference type="InterPro" id="IPR050570">
    <property type="entry name" value="Cell_wall_metabolism_enzyme"/>
</dbReference>
<dbReference type="PANTHER" id="PTHR21666">
    <property type="entry name" value="PEPTIDASE-RELATED"/>
    <property type="match status" value="1"/>
</dbReference>
<evidence type="ECO:0000313" key="4">
    <source>
        <dbReference type="Proteomes" id="UP001174909"/>
    </source>
</evidence>
<keyword evidence="3" id="KW-0482">Metalloprotease</keyword>
<keyword evidence="3" id="KW-0645">Protease</keyword>
<organism evidence="3 4">
    <name type="scientific">Geodia barretti</name>
    <name type="common">Barrett's horny sponge</name>
    <dbReference type="NCBI Taxonomy" id="519541"/>
    <lineage>
        <taxon>Eukaryota</taxon>
        <taxon>Metazoa</taxon>
        <taxon>Porifera</taxon>
        <taxon>Demospongiae</taxon>
        <taxon>Heteroscleromorpha</taxon>
        <taxon>Tetractinellida</taxon>
        <taxon>Astrophorina</taxon>
        <taxon>Geodiidae</taxon>
        <taxon>Geodia</taxon>
    </lineage>
</organism>
<name>A0AA35T1P2_GEOBA</name>
<dbReference type="EMBL" id="CASHTH010003067">
    <property type="protein sequence ID" value="CAI8039838.1"/>
    <property type="molecule type" value="Genomic_DNA"/>
</dbReference>